<dbReference type="EMBL" id="LGRX02025914">
    <property type="protein sequence ID" value="KAK3251653.1"/>
    <property type="molecule type" value="Genomic_DNA"/>
</dbReference>
<keyword evidence="2" id="KW-0732">Signal</keyword>
<feature type="signal peptide" evidence="2">
    <location>
        <begin position="1"/>
        <end position="29"/>
    </location>
</feature>
<evidence type="ECO:0000313" key="3">
    <source>
        <dbReference type="EMBL" id="KAK3251653.1"/>
    </source>
</evidence>
<proteinExistence type="predicted"/>
<evidence type="ECO:0008006" key="5">
    <source>
        <dbReference type="Google" id="ProtNLM"/>
    </source>
</evidence>
<keyword evidence="1" id="KW-0472">Membrane</keyword>
<gene>
    <name evidence="3" type="ORF">CYMTET_39013</name>
</gene>
<protein>
    <recommendedName>
        <fullName evidence="5">Zinc finger LSD1-type domain-containing protein</fullName>
    </recommendedName>
</protein>
<sequence>MRSKVHWIFGSEFHFALSSFLLHIDYSVAKLCLDYTHSQSEGEPPVRAAHCERVWPFSPGGLQHRWQSNMVFNVRCKPCQELQCLSISRSAKAPWTYTSPRAGDGEAGSGTPTVPKYPVMQTLGFVLLPIPFAGPILGTFAVLAANYWSVAKYQAYFLQKIGAPTTPYSTVVLKQVITTVQNSAWDFNLNSHQIGQEVLYAELAAHGAQGYSLSAVFDDPSEKGDFNPRTMKSPICLVMQKPKDPSLALPRSFMIVNCPIHVEIDMGCCTAPMVHSSMPHLNNVLQMMATNRYRLGGCFLPKGWEPAAIINMPACRQQCCSHEISNEVMVIFQAVNTTITPASVVQVNPTTAPATLPGTSQAGAPPPVNQHTHVQLEAPAVEMASVGNAAQHMDSIMCPYCQMRLQNPPGVQAVTCPGCGNVIMTPE</sequence>
<keyword evidence="1" id="KW-0812">Transmembrane</keyword>
<organism evidence="3 4">
    <name type="scientific">Cymbomonas tetramitiformis</name>
    <dbReference type="NCBI Taxonomy" id="36881"/>
    <lineage>
        <taxon>Eukaryota</taxon>
        <taxon>Viridiplantae</taxon>
        <taxon>Chlorophyta</taxon>
        <taxon>Pyramimonadophyceae</taxon>
        <taxon>Pyramimonadales</taxon>
        <taxon>Pyramimonadaceae</taxon>
        <taxon>Cymbomonas</taxon>
    </lineage>
</organism>
<dbReference type="Proteomes" id="UP001190700">
    <property type="component" value="Unassembled WGS sequence"/>
</dbReference>
<reference evidence="3 4" key="1">
    <citation type="journal article" date="2015" name="Genome Biol. Evol.">
        <title>Comparative Genomics of a Bacterivorous Green Alga Reveals Evolutionary Causalities and Consequences of Phago-Mixotrophic Mode of Nutrition.</title>
        <authorList>
            <person name="Burns J.A."/>
            <person name="Paasch A."/>
            <person name="Narechania A."/>
            <person name="Kim E."/>
        </authorList>
    </citation>
    <scope>NUCLEOTIDE SEQUENCE [LARGE SCALE GENOMIC DNA]</scope>
    <source>
        <strain evidence="3 4">PLY_AMNH</strain>
    </source>
</reference>
<keyword evidence="1" id="KW-1133">Transmembrane helix</keyword>
<feature type="chain" id="PRO_5041975671" description="Zinc finger LSD1-type domain-containing protein" evidence="2">
    <location>
        <begin position="30"/>
        <end position="427"/>
    </location>
</feature>
<accession>A0AAE0CAX1</accession>
<keyword evidence="4" id="KW-1185">Reference proteome</keyword>
<feature type="transmembrane region" description="Helical" evidence="1">
    <location>
        <begin position="125"/>
        <end position="148"/>
    </location>
</feature>
<evidence type="ECO:0000313" key="4">
    <source>
        <dbReference type="Proteomes" id="UP001190700"/>
    </source>
</evidence>
<evidence type="ECO:0000256" key="2">
    <source>
        <dbReference type="SAM" id="SignalP"/>
    </source>
</evidence>
<name>A0AAE0CAX1_9CHLO</name>
<dbReference type="AlphaFoldDB" id="A0AAE0CAX1"/>
<evidence type="ECO:0000256" key="1">
    <source>
        <dbReference type="SAM" id="Phobius"/>
    </source>
</evidence>
<comment type="caution">
    <text evidence="3">The sequence shown here is derived from an EMBL/GenBank/DDBJ whole genome shotgun (WGS) entry which is preliminary data.</text>
</comment>